<gene>
    <name evidence="1" type="ORF">HPB47_009073</name>
</gene>
<dbReference type="Proteomes" id="UP000805193">
    <property type="component" value="Unassembled WGS sequence"/>
</dbReference>
<dbReference type="EMBL" id="JABSTQ010011234">
    <property type="protein sequence ID" value="KAG0413775.1"/>
    <property type="molecule type" value="Genomic_DNA"/>
</dbReference>
<organism evidence="1 2">
    <name type="scientific">Ixodes persulcatus</name>
    <name type="common">Taiga tick</name>
    <dbReference type="NCBI Taxonomy" id="34615"/>
    <lineage>
        <taxon>Eukaryota</taxon>
        <taxon>Metazoa</taxon>
        <taxon>Ecdysozoa</taxon>
        <taxon>Arthropoda</taxon>
        <taxon>Chelicerata</taxon>
        <taxon>Arachnida</taxon>
        <taxon>Acari</taxon>
        <taxon>Parasitiformes</taxon>
        <taxon>Ixodida</taxon>
        <taxon>Ixodoidea</taxon>
        <taxon>Ixodidae</taxon>
        <taxon>Ixodinae</taxon>
        <taxon>Ixodes</taxon>
    </lineage>
</organism>
<evidence type="ECO:0000313" key="2">
    <source>
        <dbReference type="Proteomes" id="UP000805193"/>
    </source>
</evidence>
<comment type="caution">
    <text evidence="1">The sequence shown here is derived from an EMBL/GenBank/DDBJ whole genome shotgun (WGS) entry which is preliminary data.</text>
</comment>
<proteinExistence type="predicted"/>
<reference evidence="1 2" key="1">
    <citation type="journal article" date="2020" name="Cell">
        <title>Large-Scale Comparative Analyses of Tick Genomes Elucidate Their Genetic Diversity and Vector Capacities.</title>
        <authorList>
            <consortium name="Tick Genome and Microbiome Consortium (TIGMIC)"/>
            <person name="Jia N."/>
            <person name="Wang J."/>
            <person name="Shi W."/>
            <person name="Du L."/>
            <person name="Sun Y."/>
            <person name="Zhan W."/>
            <person name="Jiang J.F."/>
            <person name="Wang Q."/>
            <person name="Zhang B."/>
            <person name="Ji P."/>
            <person name="Bell-Sakyi L."/>
            <person name="Cui X.M."/>
            <person name="Yuan T.T."/>
            <person name="Jiang B.G."/>
            <person name="Yang W.F."/>
            <person name="Lam T.T."/>
            <person name="Chang Q.C."/>
            <person name="Ding S.J."/>
            <person name="Wang X.J."/>
            <person name="Zhu J.G."/>
            <person name="Ruan X.D."/>
            <person name="Zhao L."/>
            <person name="Wei J.T."/>
            <person name="Ye R.Z."/>
            <person name="Que T.C."/>
            <person name="Du C.H."/>
            <person name="Zhou Y.H."/>
            <person name="Cheng J.X."/>
            <person name="Dai P.F."/>
            <person name="Guo W.B."/>
            <person name="Han X.H."/>
            <person name="Huang E.J."/>
            <person name="Li L.F."/>
            <person name="Wei W."/>
            <person name="Gao Y.C."/>
            <person name="Liu J.Z."/>
            <person name="Shao H.Z."/>
            <person name="Wang X."/>
            <person name="Wang C.C."/>
            <person name="Yang T.C."/>
            <person name="Huo Q.B."/>
            <person name="Li W."/>
            <person name="Chen H.Y."/>
            <person name="Chen S.E."/>
            <person name="Zhou L.G."/>
            <person name="Ni X.B."/>
            <person name="Tian J.H."/>
            <person name="Sheng Y."/>
            <person name="Liu T."/>
            <person name="Pan Y.S."/>
            <person name="Xia L.Y."/>
            <person name="Li J."/>
            <person name="Zhao F."/>
            <person name="Cao W.C."/>
        </authorList>
    </citation>
    <scope>NUCLEOTIDE SEQUENCE [LARGE SCALE GENOMIC DNA]</scope>
    <source>
        <strain evidence="1">Iper-2018</strain>
    </source>
</reference>
<name>A0AC60P313_IXOPE</name>
<sequence>MDIDGVTGKNIPIFVVPDEAQSVDLLVGRTFTELPYVTYARLGGCLRFWHKSQCPFSYLEPLSDDPKLIVKTTERSTLQANVINWITLSSESDVTGPVLFNNCGKEILLDMKDGEIAVPVFPSGNNDVVIKKRQRLGRVTAVDFVKTPGEKDNQRNRAEGSYETEKQGVFTTAIRKPIDKDQVEVGVSHVDARALKARLAGVGRDADRVTALGETKLLKKTMR</sequence>
<keyword evidence="2" id="KW-1185">Reference proteome</keyword>
<evidence type="ECO:0000313" key="1">
    <source>
        <dbReference type="EMBL" id="KAG0413775.1"/>
    </source>
</evidence>
<protein>
    <submittedName>
        <fullName evidence="1">Uncharacterized protein</fullName>
    </submittedName>
</protein>
<accession>A0AC60P313</accession>